<dbReference type="Gene3D" id="1.20.1280.50">
    <property type="match status" value="1"/>
</dbReference>
<dbReference type="AlphaFoldDB" id="A0A5C3PFQ5"/>
<keyword evidence="2" id="KW-1185">Reference proteome</keyword>
<dbReference type="EMBL" id="ML211142">
    <property type="protein sequence ID" value="TFK87689.1"/>
    <property type="molecule type" value="Genomic_DNA"/>
</dbReference>
<proteinExistence type="predicted"/>
<reference evidence="1 2" key="1">
    <citation type="journal article" date="2019" name="Nat. Ecol. Evol.">
        <title>Megaphylogeny resolves global patterns of mushroom evolution.</title>
        <authorList>
            <person name="Varga T."/>
            <person name="Krizsan K."/>
            <person name="Foldi C."/>
            <person name="Dima B."/>
            <person name="Sanchez-Garcia M."/>
            <person name="Sanchez-Ramirez S."/>
            <person name="Szollosi G.J."/>
            <person name="Szarkandi J.G."/>
            <person name="Papp V."/>
            <person name="Albert L."/>
            <person name="Andreopoulos W."/>
            <person name="Angelini C."/>
            <person name="Antonin V."/>
            <person name="Barry K.W."/>
            <person name="Bougher N.L."/>
            <person name="Buchanan P."/>
            <person name="Buyck B."/>
            <person name="Bense V."/>
            <person name="Catcheside P."/>
            <person name="Chovatia M."/>
            <person name="Cooper J."/>
            <person name="Damon W."/>
            <person name="Desjardin D."/>
            <person name="Finy P."/>
            <person name="Geml J."/>
            <person name="Haridas S."/>
            <person name="Hughes K."/>
            <person name="Justo A."/>
            <person name="Karasinski D."/>
            <person name="Kautmanova I."/>
            <person name="Kiss B."/>
            <person name="Kocsube S."/>
            <person name="Kotiranta H."/>
            <person name="LaButti K.M."/>
            <person name="Lechner B.E."/>
            <person name="Liimatainen K."/>
            <person name="Lipzen A."/>
            <person name="Lukacs Z."/>
            <person name="Mihaltcheva S."/>
            <person name="Morgado L.N."/>
            <person name="Niskanen T."/>
            <person name="Noordeloos M.E."/>
            <person name="Ohm R.A."/>
            <person name="Ortiz-Santana B."/>
            <person name="Ovrebo C."/>
            <person name="Racz N."/>
            <person name="Riley R."/>
            <person name="Savchenko A."/>
            <person name="Shiryaev A."/>
            <person name="Soop K."/>
            <person name="Spirin V."/>
            <person name="Szebenyi C."/>
            <person name="Tomsovsky M."/>
            <person name="Tulloss R.E."/>
            <person name="Uehling J."/>
            <person name="Grigoriev I.V."/>
            <person name="Vagvolgyi C."/>
            <person name="Papp T."/>
            <person name="Martin F.M."/>
            <person name="Miettinen O."/>
            <person name="Hibbett D.S."/>
            <person name="Nagy L.G."/>
        </authorList>
    </citation>
    <scope>NUCLEOTIDE SEQUENCE [LARGE SCALE GENOMIC DNA]</scope>
    <source>
        <strain evidence="1 2">HHB13444</strain>
    </source>
</reference>
<name>A0A5C3PFQ5_9APHY</name>
<evidence type="ECO:0000313" key="2">
    <source>
        <dbReference type="Proteomes" id="UP000308197"/>
    </source>
</evidence>
<dbReference type="SUPFAM" id="SSF81383">
    <property type="entry name" value="F-box domain"/>
    <property type="match status" value="1"/>
</dbReference>
<gene>
    <name evidence="1" type="ORF">K466DRAFT_101486</name>
</gene>
<protein>
    <submittedName>
        <fullName evidence="1">Uncharacterized protein</fullName>
    </submittedName>
</protein>
<dbReference type="Proteomes" id="UP000308197">
    <property type="component" value="Unassembled WGS sequence"/>
</dbReference>
<sequence>MADVYQVEGLFPAFDTHLTAEDRLYLASLEPHQVQQWTKAKIEEIINRACSLRSVCNAMAPINRILPSEVLMEVFSHLEPSFQRQGQSNSLHVCRLWRHLLIRSATFWVKVVRGFRFPQKMRSDSVARFQSFLQLTRDSPLDITLDYVERRACDRATLVPCASRIVSLAISIYPEGMDHVYAWLGQESLPRLECLDISHRLRPGDRVPSHPKLVLHRIIVAVSPAFVRSDTPSALWTCPHLPTSSNTSLCSSADRVTPSQSACCPRSQRCCWNAAHLYTLSALSLTPLLCCELQTTKPFPYQLSACSASGTVIHLTSSRILLYPMLASLSWKAALRESRP</sequence>
<dbReference type="STRING" id="1314778.A0A5C3PFQ5"/>
<evidence type="ECO:0000313" key="1">
    <source>
        <dbReference type="EMBL" id="TFK87689.1"/>
    </source>
</evidence>
<organism evidence="1 2">
    <name type="scientific">Polyporus arcularius HHB13444</name>
    <dbReference type="NCBI Taxonomy" id="1314778"/>
    <lineage>
        <taxon>Eukaryota</taxon>
        <taxon>Fungi</taxon>
        <taxon>Dikarya</taxon>
        <taxon>Basidiomycota</taxon>
        <taxon>Agaricomycotina</taxon>
        <taxon>Agaricomycetes</taxon>
        <taxon>Polyporales</taxon>
        <taxon>Polyporaceae</taxon>
        <taxon>Polyporus</taxon>
    </lineage>
</organism>
<dbReference type="InterPro" id="IPR036047">
    <property type="entry name" value="F-box-like_dom_sf"/>
</dbReference>
<dbReference type="InParanoid" id="A0A5C3PFQ5"/>
<accession>A0A5C3PFQ5</accession>